<gene>
    <name evidence="1" type="ORF">PHMEG_00018748</name>
</gene>
<reference evidence="2" key="1">
    <citation type="submission" date="2017-03" db="EMBL/GenBank/DDBJ databases">
        <title>Phytopthora megakarya and P. palmivora, two closely related causual agents of cacao black pod achieved similar genome size and gene model numbers by different mechanisms.</title>
        <authorList>
            <person name="Ali S."/>
            <person name="Shao J."/>
            <person name="Larry D.J."/>
            <person name="Kronmiller B."/>
            <person name="Shen D."/>
            <person name="Strem M.D."/>
            <person name="Melnick R.L."/>
            <person name="Guiltinan M.J."/>
            <person name="Tyler B.M."/>
            <person name="Meinhardt L.W."/>
            <person name="Bailey B.A."/>
        </authorList>
    </citation>
    <scope>NUCLEOTIDE SEQUENCE [LARGE SCALE GENOMIC DNA]</scope>
    <source>
        <strain evidence="2">zdho120</strain>
    </source>
</reference>
<keyword evidence="2" id="KW-1185">Reference proteome</keyword>
<evidence type="ECO:0000313" key="2">
    <source>
        <dbReference type="Proteomes" id="UP000198211"/>
    </source>
</evidence>
<protein>
    <submittedName>
        <fullName evidence="1">Pol Polyprotein</fullName>
    </submittedName>
</protein>
<accession>A0A225VTM3</accession>
<dbReference type="STRING" id="4795.A0A225VTM3"/>
<dbReference type="AlphaFoldDB" id="A0A225VTM3"/>
<dbReference type="PANTHER" id="PTHR11439">
    <property type="entry name" value="GAG-POL-RELATED RETROTRANSPOSON"/>
    <property type="match status" value="1"/>
</dbReference>
<evidence type="ECO:0000313" key="1">
    <source>
        <dbReference type="EMBL" id="OWZ08672.1"/>
    </source>
</evidence>
<comment type="caution">
    <text evidence="1">The sequence shown here is derived from an EMBL/GenBank/DDBJ whole genome shotgun (WGS) entry which is preliminary data.</text>
</comment>
<dbReference type="PANTHER" id="PTHR11439:SF440">
    <property type="entry name" value="INTEGRASE CATALYTIC DOMAIN-CONTAINING PROTEIN"/>
    <property type="match status" value="1"/>
</dbReference>
<dbReference type="OrthoDB" id="128145at2759"/>
<name>A0A225VTM3_9STRA</name>
<organism evidence="1 2">
    <name type="scientific">Phytophthora megakarya</name>
    <dbReference type="NCBI Taxonomy" id="4795"/>
    <lineage>
        <taxon>Eukaryota</taxon>
        <taxon>Sar</taxon>
        <taxon>Stramenopiles</taxon>
        <taxon>Oomycota</taxon>
        <taxon>Peronosporomycetes</taxon>
        <taxon>Peronosporales</taxon>
        <taxon>Peronosporaceae</taxon>
        <taxon>Phytophthora</taxon>
    </lineage>
</organism>
<proteinExistence type="predicted"/>
<dbReference type="EMBL" id="NBNE01003064">
    <property type="protein sequence ID" value="OWZ08672.1"/>
    <property type="molecule type" value="Genomic_DNA"/>
</dbReference>
<dbReference type="Proteomes" id="UP000198211">
    <property type="component" value="Unassembled WGS sequence"/>
</dbReference>
<sequence length="156" mass="17178">MLSQRQTILEVLERFGLADANAVRVPIVDGQDDDCHGVLLPGGANGTPSRPTIQLFQSLVGSLLWLARSTRPDIAFAVHRVTRRAHAPCESDWRNAKRILRYLKGTIDMKSRMEIGYGVKHAGEVNLEGYSDADYAADRVDRKSVSGGVLSWMALS</sequence>